<feature type="signal peptide" evidence="1">
    <location>
        <begin position="1"/>
        <end position="22"/>
    </location>
</feature>
<proteinExistence type="predicted"/>
<reference evidence="2" key="1">
    <citation type="submission" date="2021-12" db="EMBL/GenBank/DDBJ databases">
        <authorList>
            <person name="Veyrier F.J."/>
        </authorList>
    </citation>
    <scope>NUCLEOTIDE SEQUENCE</scope>
    <source>
        <strain evidence="2">SAG 1488-6</strain>
    </source>
</reference>
<accession>A0ABY4EB24</accession>
<evidence type="ECO:0000256" key="1">
    <source>
        <dbReference type="SAM" id="SignalP"/>
    </source>
</evidence>
<dbReference type="EMBL" id="CP091512">
    <property type="protein sequence ID" value="UOO92947.1"/>
    <property type="molecule type" value="Genomic_DNA"/>
</dbReference>
<gene>
    <name evidence="2" type="ORF">LVJ81_02590</name>
</gene>
<dbReference type="RefSeq" id="WP_019958143.1">
    <property type="nucleotide sequence ID" value="NZ_CP091512.1"/>
</dbReference>
<name>A0ABY4EB24_VITST</name>
<evidence type="ECO:0000313" key="3">
    <source>
        <dbReference type="Proteomes" id="UP000832034"/>
    </source>
</evidence>
<keyword evidence="1" id="KW-0732">Signal</keyword>
<organism evidence="2 3">
    <name type="scientific">Vitreoscilla stercoraria</name>
    <dbReference type="NCBI Taxonomy" id="61"/>
    <lineage>
        <taxon>Bacteria</taxon>
        <taxon>Pseudomonadati</taxon>
        <taxon>Pseudomonadota</taxon>
        <taxon>Betaproteobacteria</taxon>
        <taxon>Neisseriales</taxon>
        <taxon>Neisseriaceae</taxon>
        <taxon>Vitreoscilla</taxon>
    </lineage>
</organism>
<protein>
    <submittedName>
        <fullName evidence="2">Uncharacterized protein</fullName>
    </submittedName>
</protein>
<keyword evidence="3" id="KW-1185">Reference proteome</keyword>
<reference evidence="2" key="2">
    <citation type="journal article" date="2022" name="Res Sq">
        <title>Evolution of multicellular longitudinally dividing oral cavity symbionts (Neisseriaceae).</title>
        <authorList>
            <person name="Nyongesa S."/>
            <person name="Weber P."/>
            <person name="Bernet E."/>
            <person name="Pullido F."/>
            <person name="Nieckarz M."/>
            <person name="Delaby M."/>
            <person name="Nieves C."/>
            <person name="Viehboeck T."/>
            <person name="Krause N."/>
            <person name="Rivera-Millot A."/>
            <person name="Nakamura A."/>
            <person name="Vischer N."/>
            <person name="VanNieuwenhze M."/>
            <person name="Brun Y."/>
            <person name="Cava F."/>
            <person name="Bulgheresi S."/>
            <person name="Veyrier F."/>
        </authorList>
    </citation>
    <scope>NUCLEOTIDE SEQUENCE</scope>
    <source>
        <strain evidence="2">SAG 1488-6</strain>
    </source>
</reference>
<evidence type="ECO:0000313" key="2">
    <source>
        <dbReference type="EMBL" id="UOO92947.1"/>
    </source>
</evidence>
<sequence>MKKWMMGCLLSTIWIWPMMASANQSVQLCGTVSYFGGEVFEARRAGYSRLQSLAMVNSAVANLHGNERAVFTNLFQGMVAGVYDLPEQATMTSDAEAALAFKYTFMQDFYGSCLRYLN</sequence>
<feature type="chain" id="PRO_5045228266" evidence="1">
    <location>
        <begin position="23"/>
        <end position="118"/>
    </location>
</feature>
<dbReference type="Proteomes" id="UP000832034">
    <property type="component" value="Chromosome"/>
</dbReference>